<proteinExistence type="inferred from homology"/>
<dbReference type="PANTHER" id="PTHR10209">
    <property type="entry name" value="OXIDOREDUCTASE, 2OG-FE II OXYGENASE FAMILY PROTEIN"/>
    <property type="match status" value="1"/>
</dbReference>
<dbReference type="GO" id="GO:0046872">
    <property type="term" value="F:metal ion binding"/>
    <property type="evidence" value="ECO:0007669"/>
    <property type="project" value="UniProtKB-KW"/>
</dbReference>
<evidence type="ECO:0000313" key="7">
    <source>
        <dbReference type="EMBL" id="KAF9606562.1"/>
    </source>
</evidence>
<name>A0A835LVI9_9MAGN</name>
<evidence type="ECO:0000259" key="6">
    <source>
        <dbReference type="PROSITE" id="PS51471"/>
    </source>
</evidence>
<dbReference type="Pfam" id="PF03171">
    <property type="entry name" value="2OG-FeII_Oxy"/>
    <property type="match status" value="1"/>
</dbReference>
<evidence type="ECO:0000256" key="4">
    <source>
        <dbReference type="ARBA" id="ARBA00023004"/>
    </source>
</evidence>
<evidence type="ECO:0000256" key="2">
    <source>
        <dbReference type="ARBA" id="ARBA00022723"/>
    </source>
</evidence>
<dbReference type="EMBL" id="JADFTS010000005">
    <property type="protein sequence ID" value="KAF9606562.1"/>
    <property type="molecule type" value="Genomic_DNA"/>
</dbReference>
<evidence type="ECO:0000313" key="8">
    <source>
        <dbReference type="Proteomes" id="UP000631114"/>
    </source>
</evidence>
<comment type="caution">
    <text evidence="7">The sequence shown here is derived from an EMBL/GenBank/DDBJ whole genome shotgun (WGS) entry which is preliminary data.</text>
</comment>
<dbReference type="InterPro" id="IPR005123">
    <property type="entry name" value="Oxoglu/Fe-dep_dioxygenase_dom"/>
</dbReference>
<evidence type="ECO:0000256" key="1">
    <source>
        <dbReference type="ARBA" id="ARBA00008056"/>
    </source>
</evidence>
<sequence>MEIVSAIEMERDWVKEVKEFDESKMGVQGLLASGVTTIPRIFIHPPENLSDLKPSSMHFEIPVIDLSIANRSKVIDQIKESFSTWGFFQVINHGIPMQDIEDTIKAFKSFHEQPKEIKSEYVWDQKVSYYSNFNIMWSKAVNWKDSLRVFTSPNPPKLETIPSACRKEVMQWDEYMKGLCGTLMELMCEGLGMNTNRLKELSCLDMRKFVCHYYPYCPQPDLTLGLPAHTYRGVLTLLLQNEVSGLQIKYGDEWVEVKPIHGAIIVNVGDLLQIFTNDQFKSVEHRVLANACKESRVSAAVIFNPGKRGESDIYGPLTELLSTENPTLYRNFTIPEILKQGLTDDSSSKAIVDLFRLNCNDNAK</sequence>
<evidence type="ECO:0000256" key="5">
    <source>
        <dbReference type="RuleBase" id="RU003682"/>
    </source>
</evidence>
<comment type="similarity">
    <text evidence="1 5">Belongs to the iron/ascorbate-dependent oxidoreductase family.</text>
</comment>
<dbReference type="InterPro" id="IPR044861">
    <property type="entry name" value="IPNS-like_FE2OG_OXY"/>
</dbReference>
<dbReference type="GO" id="GO:0051213">
    <property type="term" value="F:dioxygenase activity"/>
    <property type="evidence" value="ECO:0007669"/>
    <property type="project" value="UniProtKB-ARBA"/>
</dbReference>
<gene>
    <name evidence="7" type="ORF">IFM89_026622</name>
</gene>
<dbReference type="PROSITE" id="PS51471">
    <property type="entry name" value="FE2OG_OXY"/>
    <property type="match status" value="1"/>
</dbReference>
<protein>
    <recommendedName>
        <fullName evidence="6">Fe2OG dioxygenase domain-containing protein</fullName>
    </recommendedName>
</protein>
<keyword evidence="2 5" id="KW-0479">Metal-binding</keyword>
<dbReference type="OrthoDB" id="288590at2759"/>
<dbReference type="Gene3D" id="2.60.120.330">
    <property type="entry name" value="B-lactam Antibiotic, Isopenicillin N Synthase, Chain"/>
    <property type="match status" value="1"/>
</dbReference>
<dbReference type="InterPro" id="IPR027443">
    <property type="entry name" value="IPNS-like_sf"/>
</dbReference>
<evidence type="ECO:0000256" key="3">
    <source>
        <dbReference type="ARBA" id="ARBA00023002"/>
    </source>
</evidence>
<dbReference type="SUPFAM" id="SSF51197">
    <property type="entry name" value="Clavaminate synthase-like"/>
    <property type="match status" value="1"/>
</dbReference>
<dbReference type="Proteomes" id="UP000631114">
    <property type="component" value="Unassembled WGS sequence"/>
</dbReference>
<organism evidence="7 8">
    <name type="scientific">Coptis chinensis</name>
    <dbReference type="NCBI Taxonomy" id="261450"/>
    <lineage>
        <taxon>Eukaryota</taxon>
        <taxon>Viridiplantae</taxon>
        <taxon>Streptophyta</taxon>
        <taxon>Embryophyta</taxon>
        <taxon>Tracheophyta</taxon>
        <taxon>Spermatophyta</taxon>
        <taxon>Magnoliopsida</taxon>
        <taxon>Ranunculales</taxon>
        <taxon>Ranunculaceae</taxon>
        <taxon>Coptidoideae</taxon>
        <taxon>Coptis</taxon>
    </lineage>
</organism>
<dbReference type="AlphaFoldDB" id="A0A835LVI9"/>
<dbReference type="PANTHER" id="PTHR10209:SF751">
    <property type="entry name" value="OS06G0255100 PROTEIN"/>
    <property type="match status" value="1"/>
</dbReference>
<dbReference type="FunFam" id="2.60.120.330:FF:000005">
    <property type="entry name" value="1-aminocyclopropane-1-carboxylate oxidase homolog 1"/>
    <property type="match status" value="1"/>
</dbReference>
<dbReference type="Pfam" id="PF14226">
    <property type="entry name" value="DIOX_N"/>
    <property type="match status" value="1"/>
</dbReference>
<dbReference type="InterPro" id="IPR026992">
    <property type="entry name" value="DIOX_N"/>
</dbReference>
<reference evidence="7 8" key="1">
    <citation type="submission" date="2020-10" db="EMBL/GenBank/DDBJ databases">
        <title>The Coptis chinensis genome and diversification of protoberbering-type alkaloids.</title>
        <authorList>
            <person name="Wang B."/>
            <person name="Shu S."/>
            <person name="Song C."/>
            <person name="Liu Y."/>
        </authorList>
    </citation>
    <scope>NUCLEOTIDE SEQUENCE [LARGE SCALE GENOMIC DNA]</scope>
    <source>
        <strain evidence="7">HL-2020</strain>
        <tissue evidence="7">Leaf</tissue>
    </source>
</reference>
<keyword evidence="4 5" id="KW-0408">Iron</keyword>
<accession>A0A835LVI9</accession>
<feature type="domain" description="Fe2OG dioxygenase" evidence="6">
    <location>
        <begin position="199"/>
        <end position="305"/>
    </location>
</feature>
<keyword evidence="3 5" id="KW-0560">Oxidoreductase</keyword>
<keyword evidence="8" id="KW-1185">Reference proteome</keyword>